<dbReference type="RefSeq" id="WP_346124742.1">
    <property type="nucleotide sequence ID" value="NZ_BAAAXC010000015.1"/>
</dbReference>
<sequence length="150" mass="16464">MEAERDAPATLSTRTSTAWRFRSEHAEGDNPLPLPVSVIRFSPKLDARNTAPSGGTYRIPVRVERQPGSSAGGVRRLTVETSFDVDDPHLLSHVLDHHLRSRWKALRSGPCHQPQSGAFLQVTAVTIDRTVPVFRFGHSGMSPTPDTDAC</sequence>
<organism evidence="2 3">
    <name type="scientific">Nonomuraea roseola</name>
    <dbReference type="NCBI Taxonomy" id="46179"/>
    <lineage>
        <taxon>Bacteria</taxon>
        <taxon>Bacillati</taxon>
        <taxon>Actinomycetota</taxon>
        <taxon>Actinomycetes</taxon>
        <taxon>Streptosporangiales</taxon>
        <taxon>Streptosporangiaceae</taxon>
        <taxon>Nonomuraea</taxon>
    </lineage>
</organism>
<protein>
    <submittedName>
        <fullName evidence="2">Uncharacterized protein</fullName>
    </submittedName>
</protein>
<keyword evidence="3" id="KW-1185">Reference proteome</keyword>
<evidence type="ECO:0000256" key="1">
    <source>
        <dbReference type="SAM" id="MobiDB-lite"/>
    </source>
</evidence>
<evidence type="ECO:0000313" key="3">
    <source>
        <dbReference type="Proteomes" id="UP001589646"/>
    </source>
</evidence>
<name>A0ABV5Q4E0_9ACTN</name>
<proteinExistence type="predicted"/>
<reference evidence="2 3" key="1">
    <citation type="submission" date="2024-09" db="EMBL/GenBank/DDBJ databases">
        <authorList>
            <person name="Sun Q."/>
            <person name="Mori K."/>
        </authorList>
    </citation>
    <scope>NUCLEOTIDE SEQUENCE [LARGE SCALE GENOMIC DNA]</scope>
    <source>
        <strain evidence="2 3">JCM 3323</strain>
    </source>
</reference>
<feature type="region of interest" description="Disordered" evidence="1">
    <location>
        <begin position="1"/>
        <end position="26"/>
    </location>
</feature>
<evidence type="ECO:0000313" key="2">
    <source>
        <dbReference type="EMBL" id="MFB9530361.1"/>
    </source>
</evidence>
<dbReference type="Proteomes" id="UP001589646">
    <property type="component" value="Unassembled WGS sequence"/>
</dbReference>
<feature type="region of interest" description="Disordered" evidence="1">
    <location>
        <begin position="47"/>
        <end position="73"/>
    </location>
</feature>
<dbReference type="EMBL" id="JBHMCE010000008">
    <property type="protein sequence ID" value="MFB9530361.1"/>
    <property type="molecule type" value="Genomic_DNA"/>
</dbReference>
<comment type="caution">
    <text evidence="2">The sequence shown here is derived from an EMBL/GenBank/DDBJ whole genome shotgun (WGS) entry which is preliminary data.</text>
</comment>
<accession>A0ABV5Q4E0</accession>
<gene>
    <name evidence="2" type="ORF">ACFFRN_27510</name>
</gene>